<dbReference type="EMBL" id="CP042582">
    <property type="protein sequence ID" value="QEX23573.1"/>
    <property type="molecule type" value="Genomic_DNA"/>
</dbReference>
<dbReference type="RefSeq" id="WP_151118937.1">
    <property type="nucleotide sequence ID" value="NZ_CP042582.1"/>
</dbReference>
<gene>
    <name evidence="5" type="ORF">FRZ61_35110</name>
</gene>
<dbReference type="Proteomes" id="UP000325797">
    <property type="component" value="Chromosome"/>
</dbReference>
<evidence type="ECO:0000256" key="1">
    <source>
        <dbReference type="SAM" id="MobiDB-lite"/>
    </source>
</evidence>
<dbReference type="Pfam" id="PF13193">
    <property type="entry name" value="AMP-binding_C"/>
    <property type="match status" value="1"/>
</dbReference>
<dbReference type="InterPro" id="IPR000873">
    <property type="entry name" value="AMP-dep_synth/lig_dom"/>
</dbReference>
<proteinExistence type="predicted"/>
<dbReference type="InterPro" id="IPR050237">
    <property type="entry name" value="ATP-dep_AMP-bd_enzyme"/>
</dbReference>
<dbReference type="Gene3D" id="3.40.50.12780">
    <property type="entry name" value="N-terminal domain of ligase-like"/>
    <property type="match status" value="1"/>
</dbReference>
<dbReference type="InterPro" id="IPR025110">
    <property type="entry name" value="AMP-bd_C"/>
</dbReference>
<dbReference type="InterPro" id="IPR045851">
    <property type="entry name" value="AMP-bd_C_sf"/>
</dbReference>
<dbReference type="InterPro" id="IPR042099">
    <property type="entry name" value="ANL_N_sf"/>
</dbReference>
<evidence type="ECO:0000313" key="6">
    <source>
        <dbReference type="Proteomes" id="UP000325797"/>
    </source>
</evidence>
<dbReference type="GO" id="GO:0016878">
    <property type="term" value="F:acid-thiol ligase activity"/>
    <property type="evidence" value="ECO:0007669"/>
    <property type="project" value="UniProtKB-ARBA"/>
</dbReference>
<dbReference type="InterPro" id="IPR020845">
    <property type="entry name" value="AMP-binding_CS"/>
</dbReference>
<feature type="region of interest" description="Disordered" evidence="1">
    <location>
        <begin position="537"/>
        <end position="561"/>
    </location>
</feature>
<dbReference type="PANTHER" id="PTHR43767">
    <property type="entry name" value="LONG-CHAIN-FATTY-ACID--COA LIGASE"/>
    <property type="match status" value="1"/>
</dbReference>
<keyword evidence="5" id="KW-0436">Ligase</keyword>
<evidence type="ECO:0000256" key="2">
    <source>
        <dbReference type="SAM" id="Phobius"/>
    </source>
</evidence>
<name>A0A5J6N437_9PROT</name>
<sequence>MGRQSKRLSLAKDYYTVATLLAERAKTSRRRPAIVSDEGSLTYAELEAQSRKLAAGFAARGIGPGTTVLMMLDNHADSILCWLALARLGAVEVPVNTAYLGDVLKHVVRDSLATILILDAAYAERFEDEILDGARLETLILRGSAPGRLPAKLSKLRTIEFASLAGSGPAGGPAIAETSDPRQIMAVMYTSGTTGASKGVRCTFAHALEYSRCVVEVLDLKAGDRYYNMLPLFHIAGQWAAVFACFIAGATVVLKPRFSVSAFWDDIRHHRCNVTLLLGAMANLVHRAPASPADKKHPLDKVLVVPLFPQVKEFARRFGLRVTTNYGSTEVGVPIRAGFRPGKPRLFHLVDARSCGRIVSDRFEVKIVDPNDEEVPPGVAGELVVRPKRPWIVMSGYLNQPEKTMEAWRNLWLHSGDLMMRDKRGNFYFLDRVKDSIRRRGENISSTEVENGILKFPSVLECAVYPVPSPLTEQEVMAAVVAKPGNELDLGALGAFLERTLPKFMVPRFYRLETALPKTPTGKIQKFQLRAQGLDAPHWDREARSANQIKQQRNKPIPGRS</sequence>
<protein>
    <submittedName>
        <fullName evidence="5">ATP-dependent acyl-CoA ligase</fullName>
    </submittedName>
</protein>
<keyword evidence="2" id="KW-0472">Membrane</keyword>
<keyword evidence="6" id="KW-1185">Reference proteome</keyword>
<dbReference type="OrthoDB" id="7315605at2"/>
<keyword evidence="2" id="KW-1133">Transmembrane helix</keyword>
<feature type="transmembrane region" description="Helical" evidence="2">
    <location>
        <begin position="230"/>
        <end position="254"/>
    </location>
</feature>
<dbReference type="Gene3D" id="3.30.300.30">
    <property type="match status" value="1"/>
</dbReference>
<dbReference type="PROSITE" id="PS00455">
    <property type="entry name" value="AMP_BINDING"/>
    <property type="match status" value="1"/>
</dbReference>
<dbReference type="AlphaFoldDB" id="A0A5J6N437"/>
<evidence type="ECO:0000259" key="3">
    <source>
        <dbReference type="Pfam" id="PF00501"/>
    </source>
</evidence>
<accession>A0A5J6N437</accession>
<feature type="domain" description="AMP-binding enzyme C-terminal" evidence="4">
    <location>
        <begin position="448"/>
        <end position="523"/>
    </location>
</feature>
<evidence type="ECO:0000313" key="5">
    <source>
        <dbReference type="EMBL" id="QEX23573.1"/>
    </source>
</evidence>
<feature type="domain" description="AMP-dependent synthetase/ligase" evidence="3">
    <location>
        <begin position="22"/>
        <end position="398"/>
    </location>
</feature>
<organism evidence="5 6">
    <name type="scientific">Hypericibacter adhaerens</name>
    <dbReference type="NCBI Taxonomy" id="2602016"/>
    <lineage>
        <taxon>Bacteria</taxon>
        <taxon>Pseudomonadati</taxon>
        <taxon>Pseudomonadota</taxon>
        <taxon>Alphaproteobacteria</taxon>
        <taxon>Rhodospirillales</taxon>
        <taxon>Dongiaceae</taxon>
        <taxon>Hypericibacter</taxon>
    </lineage>
</organism>
<dbReference type="KEGG" id="hadh:FRZ61_35110"/>
<dbReference type="SUPFAM" id="SSF56801">
    <property type="entry name" value="Acetyl-CoA synthetase-like"/>
    <property type="match status" value="1"/>
</dbReference>
<dbReference type="Pfam" id="PF00501">
    <property type="entry name" value="AMP-binding"/>
    <property type="match status" value="1"/>
</dbReference>
<dbReference type="PANTHER" id="PTHR43767:SF1">
    <property type="entry name" value="NONRIBOSOMAL PEPTIDE SYNTHASE PES1 (EUROFUNG)-RELATED"/>
    <property type="match status" value="1"/>
</dbReference>
<keyword evidence="2" id="KW-0812">Transmembrane</keyword>
<reference evidence="5 6" key="1">
    <citation type="submission" date="2019-08" db="EMBL/GenBank/DDBJ databases">
        <title>Hyperibacter terrae gen. nov., sp. nov. and Hyperibacter viscosus sp. nov., two new members in the family Rhodospirillaceae isolated from the rhizosphere of Hypericum perforatum.</title>
        <authorList>
            <person name="Noviana Z."/>
        </authorList>
    </citation>
    <scope>NUCLEOTIDE SEQUENCE [LARGE SCALE GENOMIC DNA]</scope>
    <source>
        <strain evidence="5 6">R5959</strain>
    </source>
</reference>
<evidence type="ECO:0000259" key="4">
    <source>
        <dbReference type="Pfam" id="PF13193"/>
    </source>
</evidence>